<reference evidence="12" key="1">
    <citation type="submission" date="2013-12" db="EMBL/GenBank/DDBJ databases">
        <authorList>
            <person name="Omoto C.K."/>
            <person name="Sibley D."/>
            <person name="Venepally P."/>
            <person name="Hadjithomas M."/>
            <person name="Karamycheva S."/>
            <person name="Brunk B."/>
            <person name="Roos D."/>
            <person name="Caler E."/>
            <person name="Lorenzi H."/>
        </authorList>
    </citation>
    <scope>NUCLEOTIDE SEQUENCE</scope>
</reference>
<dbReference type="InterPro" id="IPR056350">
    <property type="entry name" value="HAT_Syf1_central"/>
</dbReference>
<keyword evidence="3" id="KW-0507">mRNA processing</keyword>
<evidence type="ECO:0000259" key="9">
    <source>
        <dbReference type="Pfam" id="PF23220"/>
    </source>
</evidence>
<dbReference type="InterPro" id="IPR003107">
    <property type="entry name" value="HAT"/>
</dbReference>
<evidence type="ECO:0000313" key="12">
    <source>
        <dbReference type="EMBL" id="EZG55410.1"/>
    </source>
</evidence>
<protein>
    <submittedName>
        <fullName evidence="12">Pre-mRNA-splicing factor SYF1</fullName>
    </submittedName>
</protein>
<dbReference type="InterPro" id="IPR011990">
    <property type="entry name" value="TPR-like_helical_dom_sf"/>
</dbReference>
<dbReference type="OMA" id="IWYNYLR"/>
<dbReference type="Pfam" id="PF23231">
    <property type="entry name" value="HAT_Syf1_CNRKL1_C"/>
    <property type="match status" value="1"/>
</dbReference>
<keyword evidence="13" id="KW-1185">Reference proteome</keyword>
<evidence type="ECO:0000259" key="10">
    <source>
        <dbReference type="Pfam" id="PF23231"/>
    </source>
</evidence>
<feature type="domain" description="Pre-mRNA-splicing factor Syf1/CRNKL1-like C-terminal HAT-repeats" evidence="10">
    <location>
        <begin position="433"/>
        <end position="796"/>
    </location>
</feature>
<feature type="compositionally biased region" description="Basic and acidic residues" evidence="8">
    <location>
        <begin position="517"/>
        <end position="532"/>
    </location>
</feature>
<dbReference type="RefSeq" id="XP_011131584.1">
    <property type="nucleotide sequence ID" value="XM_011133282.1"/>
</dbReference>
<evidence type="ECO:0000259" key="11">
    <source>
        <dbReference type="Pfam" id="PF23233"/>
    </source>
</evidence>
<evidence type="ECO:0000256" key="1">
    <source>
        <dbReference type="ARBA" id="ARBA00004123"/>
    </source>
</evidence>
<dbReference type="VEuPathDB" id="CryptoDB:GNI_113520"/>
<dbReference type="OrthoDB" id="10067343at2759"/>
<dbReference type="GO" id="GO:0000974">
    <property type="term" value="C:Prp19 complex"/>
    <property type="evidence" value="ECO:0007669"/>
    <property type="project" value="TreeGrafter"/>
</dbReference>
<evidence type="ECO:0000313" key="13">
    <source>
        <dbReference type="Proteomes" id="UP000019763"/>
    </source>
</evidence>
<dbReference type="EMBL" id="AFNH02000848">
    <property type="protein sequence ID" value="EZG55410.1"/>
    <property type="molecule type" value="Genomic_DNA"/>
</dbReference>
<organism evidence="12 13">
    <name type="scientific">Gregarina niphandrodes</name>
    <name type="common">Septate eugregarine</name>
    <dbReference type="NCBI Taxonomy" id="110365"/>
    <lineage>
        <taxon>Eukaryota</taxon>
        <taxon>Sar</taxon>
        <taxon>Alveolata</taxon>
        <taxon>Apicomplexa</taxon>
        <taxon>Conoidasida</taxon>
        <taxon>Gregarinasina</taxon>
        <taxon>Eugregarinorida</taxon>
        <taxon>Gregarinidae</taxon>
        <taxon>Gregarina</taxon>
    </lineage>
</organism>
<keyword evidence="6" id="KW-0508">mRNA splicing</keyword>
<dbReference type="InterPro" id="IPR045075">
    <property type="entry name" value="Syf1-like"/>
</dbReference>
<dbReference type="Gene3D" id="1.25.40.10">
    <property type="entry name" value="Tetratricopeptide repeat domain"/>
    <property type="match status" value="3"/>
</dbReference>
<keyword evidence="7" id="KW-0539">Nucleus</keyword>
<evidence type="ECO:0000256" key="4">
    <source>
        <dbReference type="ARBA" id="ARBA00022728"/>
    </source>
</evidence>
<evidence type="ECO:0000256" key="2">
    <source>
        <dbReference type="ARBA" id="ARBA00008644"/>
    </source>
</evidence>
<gene>
    <name evidence="12" type="ORF">GNI_113520</name>
</gene>
<dbReference type="InterPro" id="IPR055433">
    <property type="entry name" value="HAT_Syf1-like_N"/>
</dbReference>
<evidence type="ECO:0000256" key="8">
    <source>
        <dbReference type="SAM" id="MobiDB-lite"/>
    </source>
</evidence>
<keyword evidence="4" id="KW-0747">Spliceosome</keyword>
<dbReference type="PANTHER" id="PTHR11246:SF5">
    <property type="entry name" value="PRE-MRNA-SPLICING FACTOR SYF1"/>
    <property type="match status" value="1"/>
</dbReference>
<dbReference type="InterPro" id="IPR055430">
    <property type="entry name" value="HAT_Syf1_CNRKL1_C"/>
</dbReference>
<dbReference type="AlphaFoldDB" id="A0A023B3C3"/>
<sequence>MDEVSHFVTIADVEQATGGIYSKEFIGLFKDINDDPRTVGYEKSVEGNPLNIQSWLQYINFKRNASYGCRILLFLRALRYSPMSYKLWMRVLREVDRYIVEFYASREELASSENEDREAVLDFLEAIYRKGMSHMYKYPKARLMYTRMLWEVRGRITGTRREFDDVLRTLPITQHHLVWPAYIKFVKESRCPSTCLSVYRRCIQLMPEYREDFVRFLLELEMWTHGIKQLSQLCLSSNYTGTWSRRDMWKTLCQLLCEHPHAITTVESERLIRLGVSQFTSSVASLWCGLAGYYSALNEFDSCIAIYEEALGTVETVEDFTTIFKSITGYLKATAEKLMAQSNERGQEEELTIEYILEKLEYLLKHRGDLLSLMRIRKNPHDVYEWLNRAYYFMRDDDHQTDGDSGRKYDHTKIPDIQKVLEVFDEAIRTIDPIRATGPYSAIWIECSSLLEKLDRTDEARQLLERAAHHANKNVEGLVSIWCERIELEIRCLCYNQALHLARLAISRTYYKKKLKADDGKGTDMNDSHNQDNDDSDERTSILRSRLCKSVRLWAILFDLELCFGTDLTIKAAFDQMMAYKTATIPQILCFAVYAEKHHRFEEAFQIYEKAITLYHWPQVGELWLEYLSKFCSRYRKKKIERARELFDKVTSQAPATEAWRFYFMYARFEEQFGLIRNALSILHKAASHVQDQEKFDVYKILIAWSAKYFGITATRPIFQEALTVLPDSDLVSMGLRFAEMELTVLETDRARAIFEHVSQFTRSADDELWQRWSDLELRHGTDSTFADMLRKKKAATLFVHQAVET</sequence>
<name>A0A023B3C3_GRENI</name>
<dbReference type="eggNOG" id="KOG2047">
    <property type="taxonomic scope" value="Eukaryota"/>
</dbReference>
<dbReference type="SMART" id="SM00386">
    <property type="entry name" value="HAT"/>
    <property type="match status" value="7"/>
</dbReference>
<proteinExistence type="inferred from homology"/>
<evidence type="ECO:0000256" key="5">
    <source>
        <dbReference type="ARBA" id="ARBA00022737"/>
    </source>
</evidence>
<comment type="similarity">
    <text evidence="2">Belongs to the crooked-neck family.</text>
</comment>
<evidence type="ECO:0000256" key="6">
    <source>
        <dbReference type="ARBA" id="ARBA00023187"/>
    </source>
</evidence>
<evidence type="ECO:0000256" key="3">
    <source>
        <dbReference type="ARBA" id="ARBA00022664"/>
    </source>
</evidence>
<feature type="domain" description="Pre-mRNA-splicing factor Syf1-like N-terminal HAT-repeats" evidence="11">
    <location>
        <begin position="39"/>
        <end position="208"/>
    </location>
</feature>
<dbReference type="Proteomes" id="UP000019763">
    <property type="component" value="Unassembled WGS sequence"/>
</dbReference>
<dbReference type="GO" id="GO:0071007">
    <property type="term" value="C:U2-type catalytic step 2 spliceosome"/>
    <property type="evidence" value="ECO:0007669"/>
    <property type="project" value="TreeGrafter"/>
</dbReference>
<feature type="domain" description="Pre-mRNA-splicing factor SYF1 central HAT repeats" evidence="9">
    <location>
        <begin position="211"/>
        <end position="397"/>
    </location>
</feature>
<dbReference type="Pfam" id="PF23233">
    <property type="entry name" value="HAT_Syf1_CNRKL1_N"/>
    <property type="match status" value="1"/>
</dbReference>
<dbReference type="GO" id="GO:0071014">
    <property type="term" value="C:post-mRNA release spliceosomal complex"/>
    <property type="evidence" value="ECO:0007669"/>
    <property type="project" value="TreeGrafter"/>
</dbReference>
<dbReference type="Pfam" id="PF23220">
    <property type="entry name" value="HAT_Syf1_M"/>
    <property type="match status" value="1"/>
</dbReference>
<dbReference type="GeneID" id="22914004"/>
<keyword evidence="5" id="KW-0677">Repeat</keyword>
<dbReference type="PANTHER" id="PTHR11246">
    <property type="entry name" value="PRE-MRNA SPLICING FACTOR"/>
    <property type="match status" value="1"/>
</dbReference>
<comment type="subcellular location">
    <subcellularLocation>
        <location evidence="1">Nucleus</location>
    </subcellularLocation>
</comment>
<evidence type="ECO:0000256" key="7">
    <source>
        <dbReference type="ARBA" id="ARBA00023242"/>
    </source>
</evidence>
<comment type="caution">
    <text evidence="12">The sequence shown here is derived from an EMBL/GenBank/DDBJ whole genome shotgun (WGS) entry which is preliminary data.</text>
</comment>
<dbReference type="SUPFAM" id="SSF48452">
    <property type="entry name" value="TPR-like"/>
    <property type="match status" value="4"/>
</dbReference>
<dbReference type="GO" id="GO:0000349">
    <property type="term" value="P:generation of catalytic spliceosome for first transesterification step"/>
    <property type="evidence" value="ECO:0007669"/>
    <property type="project" value="TreeGrafter"/>
</dbReference>
<accession>A0A023B3C3</accession>
<feature type="region of interest" description="Disordered" evidence="8">
    <location>
        <begin position="517"/>
        <end position="537"/>
    </location>
</feature>